<name>A0A0C5VUF3_9FLAO</name>
<dbReference type="InterPro" id="IPR021729">
    <property type="entry name" value="DUF3298"/>
</dbReference>
<dbReference type="Pfam" id="PF13739">
    <property type="entry name" value="PdaC"/>
    <property type="match status" value="1"/>
</dbReference>
<evidence type="ECO:0000313" key="4">
    <source>
        <dbReference type="Proteomes" id="UP000032229"/>
    </source>
</evidence>
<gene>
    <name evidence="3" type="ORF">AW14_02895</name>
</gene>
<protein>
    <submittedName>
        <fullName evidence="3">Lipoprotein</fullName>
    </submittedName>
</protein>
<feature type="domain" description="DUF3298" evidence="1">
    <location>
        <begin position="159"/>
        <end position="227"/>
    </location>
</feature>
<feature type="domain" description="Deacetylase PdaC" evidence="2">
    <location>
        <begin position="35"/>
        <end position="140"/>
    </location>
</feature>
<dbReference type="PROSITE" id="PS51257">
    <property type="entry name" value="PROKAR_LIPOPROTEIN"/>
    <property type="match status" value="1"/>
</dbReference>
<organism evidence="3 4">
    <name type="scientific">Siansivirga zeaxanthinifaciens CC-SAMT-1</name>
    <dbReference type="NCBI Taxonomy" id="1454006"/>
    <lineage>
        <taxon>Bacteria</taxon>
        <taxon>Pseudomonadati</taxon>
        <taxon>Bacteroidota</taxon>
        <taxon>Flavobacteriia</taxon>
        <taxon>Flavobacteriales</taxon>
        <taxon>Flavobacteriaceae</taxon>
        <taxon>Siansivirga</taxon>
    </lineage>
</organism>
<dbReference type="Pfam" id="PF11738">
    <property type="entry name" value="DUF3298"/>
    <property type="match status" value="1"/>
</dbReference>
<keyword evidence="4" id="KW-1185">Reference proteome</keyword>
<dbReference type="Gene3D" id="3.90.640.20">
    <property type="entry name" value="Heat-shock cognate protein, ATPase"/>
    <property type="match status" value="1"/>
</dbReference>
<proteinExistence type="predicted"/>
<dbReference type="OrthoDB" id="594879at2"/>
<dbReference type="HOGENOM" id="CLU_083883_1_1_10"/>
<dbReference type="Proteomes" id="UP000032229">
    <property type="component" value="Chromosome"/>
</dbReference>
<evidence type="ECO:0000313" key="3">
    <source>
        <dbReference type="EMBL" id="AJR02756.1"/>
    </source>
</evidence>
<dbReference type="KEGG" id="sze:AW14_02895"/>
<reference evidence="3 4" key="1">
    <citation type="submission" date="2014-02" db="EMBL/GenBank/DDBJ databases">
        <authorList>
            <person name="Young C.-C."/>
            <person name="Hameed A."/>
            <person name="Huang H.-C."/>
            <person name="Shahina M."/>
        </authorList>
    </citation>
    <scope>NUCLEOTIDE SEQUENCE [LARGE SCALE GENOMIC DNA]</scope>
    <source>
        <strain evidence="3 4">CC-SAMT-1</strain>
    </source>
</reference>
<dbReference type="InterPro" id="IPR037126">
    <property type="entry name" value="PdaC/RsiV-like_sf"/>
</dbReference>
<dbReference type="STRING" id="1454006.AW14_02895"/>
<evidence type="ECO:0000259" key="2">
    <source>
        <dbReference type="Pfam" id="PF13739"/>
    </source>
</evidence>
<accession>A0A0C5VUF3</accession>
<dbReference type="InterPro" id="IPR025303">
    <property type="entry name" value="PdaC"/>
</dbReference>
<sequence>MQFKKHILLLCSLLILLSCKKDIEISFTNIDVTTKNNTLVSINIPFAQGDENVSKKINSEIDQVIISAIEIEEPNHSKSETIEESIDRFNKAYNEFNTQFPDTTGPWEVQIDGEVLVSNPKLTSISITSYTNTGGAHGNTSINFLNFNSVTGEKLSLEDIFNDLLAFKNIAKEYFDQAIKDKNGLFNPETFELPENIGFTKEGVILLYNSYEIAPYSTGIIEFTIPIEKISKLLAINSTN</sequence>
<dbReference type="Gene3D" id="3.30.565.40">
    <property type="entry name" value="Fervidobacterium nodosum Rt17-B1 like"/>
    <property type="match status" value="1"/>
</dbReference>
<dbReference type="RefSeq" id="WP_044637435.1">
    <property type="nucleotide sequence ID" value="NZ_CP007202.1"/>
</dbReference>
<dbReference type="EMBL" id="CP007202">
    <property type="protein sequence ID" value="AJR02756.1"/>
    <property type="molecule type" value="Genomic_DNA"/>
</dbReference>
<keyword evidence="3" id="KW-0449">Lipoprotein</keyword>
<evidence type="ECO:0000259" key="1">
    <source>
        <dbReference type="Pfam" id="PF11738"/>
    </source>
</evidence>
<dbReference type="AlphaFoldDB" id="A0A0C5VUF3"/>